<dbReference type="EMBL" id="JAAXLA010000004">
    <property type="protein sequence ID" value="NMH96444.1"/>
    <property type="molecule type" value="Genomic_DNA"/>
</dbReference>
<evidence type="ECO:0000313" key="2">
    <source>
        <dbReference type="EMBL" id="NMH96444.1"/>
    </source>
</evidence>
<gene>
    <name evidence="2" type="ORF">HF526_03780</name>
</gene>
<comment type="caution">
    <text evidence="2">The sequence shown here is derived from an EMBL/GenBank/DDBJ whole genome shotgun (WGS) entry which is preliminary data.</text>
</comment>
<organism evidence="2 3">
    <name type="scientific">Pseudonocardia acidicola</name>
    <dbReference type="NCBI Taxonomy" id="2724939"/>
    <lineage>
        <taxon>Bacteria</taxon>
        <taxon>Bacillati</taxon>
        <taxon>Actinomycetota</taxon>
        <taxon>Actinomycetes</taxon>
        <taxon>Pseudonocardiales</taxon>
        <taxon>Pseudonocardiaceae</taxon>
        <taxon>Pseudonocardia</taxon>
    </lineage>
</organism>
<protein>
    <recommendedName>
        <fullName evidence="4">Multisubunit sodium/proton antiporter MrpG subunit</fullName>
    </recommendedName>
</protein>
<keyword evidence="1" id="KW-0812">Transmembrane</keyword>
<sequence>MIAAEAVLLGIAVLATALSGAGLCLIRDRYVRLHFLAPAATIGAPCVSVAVILQLGGAALLLQVLLIGLLVVAGGAVATAAVGRATAQRDGTIDAGTDAEAAP</sequence>
<keyword evidence="1" id="KW-0472">Membrane</keyword>
<keyword evidence="3" id="KW-1185">Reference proteome</keyword>
<feature type="transmembrane region" description="Helical" evidence="1">
    <location>
        <begin position="59"/>
        <end position="82"/>
    </location>
</feature>
<evidence type="ECO:0008006" key="4">
    <source>
        <dbReference type="Google" id="ProtNLM"/>
    </source>
</evidence>
<name>A0ABX1S4C4_9PSEU</name>
<dbReference type="Pfam" id="PF03334">
    <property type="entry name" value="PhaG_MnhG_YufB"/>
    <property type="match status" value="1"/>
</dbReference>
<reference evidence="2 3" key="1">
    <citation type="submission" date="2020-04" db="EMBL/GenBank/DDBJ databases">
        <authorList>
            <person name="Klaysubun C."/>
            <person name="Duangmal K."/>
            <person name="Lipun K."/>
        </authorList>
    </citation>
    <scope>NUCLEOTIDE SEQUENCE [LARGE SCALE GENOMIC DNA]</scope>
    <source>
        <strain evidence="2 3">K10HN5</strain>
    </source>
</reference>
<dbReference type="RefSeq" id="WP_169379803.1">
    <property type="nucleotide sequence ID" value="NZ_JAAXLA010000004.1"/>
</dbReference>
<feature type="transmembrane region" description="Helical" evidence="1">
    <location>
        <begin position="6"/>
        <end position="26"/>
    </location>
</feature>
<accession>A0ABX1S4C4</accession>
<feature type="transmembrane region" description="Helical" evidence="1">
    <location>
        <begin position="33"/>
        <end position="53"/>
    </location>
</feature>
<keyword evidence="1" id="KW-1133">Transmembrane helix</keyword>
<proteinExistence type="predicted"/>
<evidence type="ECO:0000313" key="3">
    <source>
        <dbReference type="Proteomes" id="UP000820669"/>
    </source>
</evidence>
<evidence type="ECO:0000256" key="1">
    <source>
        <dbReference type="SAM" id="Phobius"/>
    </source>
</evidence>
<dbReference type="Proteomes" id="UP000820669">
    <property type="component" value="Unassembled WGS sequence"/>
</dbReference>
<dbReference type="InterPro" id="IPR005133">
    <property type="entry name" value="PhaG_MnhG_YufB"/>
</dbReference>